<proteinExistence type="predicted"/>
<accession>A0AAV1U228</accession>
<comment type="caution">
    <text evidence="2">The sequence shown here is derived from an EMBL/GenBank/DDBJ whole genome shotgun (WGS) entry which is preliminary data.</text>
</comment>
<dbReference type="PANTHER" id="PTHR11439">
    <property type="entry name" value="GAG-POL-RELATED RETROTRANSPOSON"/>
    <property type="match status" value="1"/>
</dbReference>
<evidence type="ECO:0000256" key="1">
    <source>
        <dbReference type="SAM" id="MobiDB-lite"/>
    </source>
</evidence>
<evidence type="ECO:0000313" key="3">
    <source>
        <dbReference type="Proteomes" id="UP001162060"/>
    </source>
</evidence>
<dbReference type="AlphaFoldDB" id="A0AAV1U228"/>
<evidence type="ECO:0000313" key="2">
    <source>
        <dbReference type="EMBL" id="CAK7928729.1"/>
    </source>
</evidence>
<name>A0AAV1U228_9STRA</name>
<dbReference type="Proteomes" id="UP001162060">
    <property type="component" value="Unassembled WGS sequence"/>
</dbReference>
<reference evidence="2" key="1">
    <citation type="submission" date="2024-01" db="EMBL/GenBank/DDBJ databases">
        <authorList>
            <person name="Webb A."/>
        </authorList>
    </citation>
    <scope>NUCLEOTIDE SEQUENCE</scope>
    <source>
        <strain evidence="2">Pm1</strain>
    </source>
</reference>
<gene>
    <name evidence="2" type="ORF">PM001_LOCUS13879</name>
</gene>
<evidence type="ECO:0008006" key="4">
    <source>
        <dbReference type="Google" id="ProtNLM"/>
    </source>
</evidence>
<dbReference type="CDD" id="cd09272">
    <property type="entry name" value="RNase_HI_RT_Ty1"/>
    <property type="match status" value="1"/>
</dbReference>
<feature type="compositionally biased region" description="Acidic residues" evidence="1">
    <location>
        <begin position="20"/>
        <end position="29"/>
    </location>
</feature>
<dbReference type="EMBL" id="CAKLBY020000130">
    <property type="protein sequence ID" value="CAK7928729.1"/>
    <property type="molecule type" value="Genomic_DNA"/>
</dbReference>
<organism evidence="2 3">
    <name type="scientific">Peronospora matthiolae</name>
    <dbReference type="NCBI Taxonomy" id="2874970"/>
    <lineage>
        <taxon>Eukaryota</taxon>
        <taxon>Sar</taxon>
        <taxon>Stramenopiles</taxon>
        <taxon>Oomycota</taxon>
        <taxon>Peronosporomycetes</taxon>
        <taxon>Peronosporales</taxon>
        <taxon>Peronosporaceae</taxon>
        <taxon>Peronospora</taxon>
    </lineage>
</organism>
<protein>
    <recommendedName>
        <fullName evidence="4">Polyprotein</fullName>
    </recommendedName>
</protein>
<dbReference type="PANTHER" id="PTHR11439:SF440">
    <property type="entry name" value="INTEGRASE CATALYTIC DOMAIN-CONTAINING PROTEIN"/>
    <property type="match status" value="1"/>
</dbReference>
<sequence>MLERFGLVESAAVRVPIGGDDGDDGDEEGALLPSDGKGSPKRPTVQTFQSLVGSLLWISRCTRPDIVFAVHRVTRRSHAPSEGDWRLAKKIVKYLKGTKKIDFMMKGDKDSMKDDGVVVEAFSDVDYAADKSERKSVSGGVFMVGGMIVGWMCKKQKCAALSTMEVKYVAASQTSAEMIGIVELLKEIGVQMQSCTTLHVDNQAAIAQMKGEHTSGRVKHIDVRYKFVKDLAKKDLLTVQYCESKKMRADILTKTLPAPRLSELRGLMMLSD</sequence>
<feature type="region of interest" description="Disordered" evidence="1">
    <location>
        <begin position="16"/>
        <end position="44"/>
    </location>
</feature>